<gene>
    <name evidence="9" type="ORF">SAMN05660284_02282</name>
</gene>
<dbReference type="Gene3D" id="2.40.37.10">
    <property type="entry name" value="Lyase, Ornithine Decarboxylase, Chain A, domain 1"/>
    <property type="match status" value="1"/>
</dbReference>
<dbReference type="RefSeq" id="WP_091196427.1">
    <property type="nucleotide sequence ID" value="NZ_FOVE01000017.1"/>
</dbReference>
<proteinExistence type="inferred from homology"/>
<sequence length="356" mass="38002">MTRPILATIHSAALSHNYRLAKICAPHSLAFAVIKANGYGHGLLPVARALASADGFALLEIEQAVRLREEGFAQPILLLEGVFSPDELPVSADFGLHVAVHSPEQVQWLEQAALSRPLTVCLKLNTGMNRLGFVVEEAREWAQRLQACPNVAGVVLMAHFATADEPDKGIDWQYRRFCDAVTGLELPVCLANSAAIIDYPATHGDWVRPGIMLYGSSPFADRSASELGLQPAMTLSSRIIGEQQLAVGASVGYGMTFCSDRPMRIGTVACGYADGYPRHAPTGTPVVVCGQRTRLLGRVSMDMLAVDLTNIPTAAVGSPVELWGSQLPIDEVAAAAGTISYELMCAVASRVPVVVD</sequence>
<evidence type="ECO:0000259" key="8">
    <source>
        <dbReference type="SMART" id="SM01005"/>
    </source>
</evidence>
<dbReference type="STRING" id="83765.SAMN05660284_02282"/>
<feature type="active site" description="Proton acceptor; specific for D-alanine" evidence="5">
    <location>
        <position position="35"/>
    </location>
</feature>
<dbReference type="GO" id="GO:0030632">
    <property type="term" value="P:D-alanine biosynthetic process"/>
    <property type="evidence" value="ECO:0007669"/>
    <property type="project" value="UniProtKB-UniRule"/>
</dbReference>
<dbReference type="GO" id="GO:0008784">
    <property type="term" value="F:alanine racemase activity"/>
    <property type="evidence" value="ECO:0007669"/>
    <property type="project" value="UniProtKB-UniRule"/>
</dbReference>
<feature type="binding site" evidence="5 7">
    <location>
        <position position="301"/>
    </location>
    <ligand>
        <name>substrate</name>
    </ligand>
</feature>
<feature type="modified residue" description="N6-(pyridoxal phosphate)lysine" evidence="5 6">
    <location>
        <position position="35"/>
    </location>
</feature>
<keyword evidence="10" id="KW-1185">Reference proteome</keyword>
<comment type="pathway">
    <text evidence="5">Amino-acid biosynthesis; D-alanine biosynthesis; D-alanine from L-alanine: step 1/1.</text>
</comment>
<evidence type="ECO:0000256" key="5">
    <source>
        <dbReference type="HAMAP-Rule" id="MF_01201"/>
    </source>
</evidence>
<dbReference type="Gene3D" id="3.20.20.10">
    <property type="entry name" value="Alanine racemase"/>
    <property type="match status" value="1"/>
</dbReference>
<dbReference type="HAMAP" id="MF_01201">
    <property type="entry name" value="Ala_racemase"/>
    <property type="match status" value="1"/>
</dbReference>
<dbReference type="FunFam" id="3.20.20.10:FF:000002">
    <property type="entry name" value="Alanine racemase"/>
    <property type="match status" value="1"/>
</dbReference>
<dbReference type="OrthoDB" id="9813814at2"/>
<comment type="cofactor">
    <cofactor evidence="2 5 6">
        <name>pyridoxal 5'-phosphate</name>
        <dbReference type="ChEBI" id="CHEBI:597326"/>
    </cofactor>
</comment>
<dbReference type="PANTHER" id="PTHR30511">
    <property type="entry name" value="ALANINE RACEMASE"/>
    <property type="match status" value="1"/>
</dbReference>
<keyword evidence="4 5" id="KW-0413">Isomerase</keyword>
<comment type="catalytic activity">
    <reaction evidence="1 5">
        <text>L-alanine = D-alanine</text>
        <dbReference type="Rhea" id="RHEA:20249"/>
        <dbReference type="ChEBI" id="CHEBI:57416"/>
        <dbReference type="ChEBI" id="CHEBI:57972"/>
        <dbReference type="EC" id="5.1.1.1"/>
    </reaction>
</comment>
<dbReference type="EMBL" id="FOVE01000017">
    <property type="protein sequence ID" value="SFN79386.1"/>
    <property type="molecule type" value="Genomic_DNA"/>
</dbReference>
<dbReference type="NCBIfam" id="TIGR00492">
    <property type="entry name" value="alr"/>
    <property type="match status" value="1"/>
</dbReference>
<dbReference type="CDD" id="cd06827">
    <property type="entry name" value="PLPDE_III_AR_proteobact"/>
    <property type="match status" value="1"/>
</dbReference>
<protein>
    <recommendedName>
        <fullName evidence="5">Alanine racemase</fullName>
        <ecNumber evidence="5">5.1.1.1</ecNumber>
    </recommendedName>
</protein>
<evidence type="ECO:0000256" key="6">
    <source>
        <dbReference type="PIRSR" id="PIRSR600821-50"/>
    </source>
</evidence>
<dbReference type="InterPro" id="IPR001608">
    <property type="entry name" value="Ala_racemase_N"/>
</dbReference>
<evidence type="ECO:0000313" key="10">
    <source>
        <dbReference type="Proteomes" id="UP000242869"/>
    </source>
</evidence>
<evidence type="ECO:0000313" key="9">
    <source>
        <dbReference type="EMBL" id="SFN79386.1"/>
    </source>
</evidence>
<dbReference type="SUPFAM" id="SSF50621">
    <property type="entry name" value="Alanine racemase C-terminal domain-like"/>
    <property type="match status" value="1"/>
</dbReference>
<feature type="binding site" evidence="5 7">
    <location>
        <position position="130"/>
    </location>
    <ligand>
        <name>substrate</name>
    </ligand>
</feature>
<comment type="similarity">
    <text evidence="5">Belongs to the alanine racemase family.</text>
</comment>
<reference evidence="10" key="1">
    <citation type="submission" date="2016-10" db="EMBL/GenBank/DDBJ databases">
        <authorList>
            <person name="Varghese N."/>
            <person name="Submissions S."/>
        </authorList>
    </citation>
    <scope>NUCLEOTIDE SEQUENCE [LARGE SCALE GENOMIC DNA]</scope>
    <source>
        <strain evidence="10">DSM 6150</strain>
    </source>
</reference>
<dbReference type="GO" id="GO:0030170">
    <property type="term" value="F:pyridoxal phosphate binding"/>
    <property type="evidence" value="ECO:0007669"/>
    <property type="project" value="UniProtKB-UniRule"/>
</dbReference>
<dbReference type="InterPro" id="IPR009006">
    <property type="entry name" value="Ala_racemase/Decarboxylase_C"/>
</dbReference>
<dbReference type="SMART" id="SM01005">
    <property type="entry name" value="Ala_racemase_C"/>
    <property type="match status" value="1"/>
</dbReference>
<dbReference type="PRINTS" id="PR00992">
    <property type="entry name" value="ALARACEMASE"/>
</dbReference>
<evidence type="ECO:0000256" key="2">
    <source>
        <dbReference type="ARBA" id="ARBA00001933"/>
    </source>
</evidence>
<evidence type="ECO:0000256" key="3">
    <source>
        <dbReference type="ARBA" id="ARBA00022898"/>
    </source>
</evidence>
<dbReference type="InterPro" id="IPR011079">
    <property type="entry name" value="Ala_racemase_C"/>
</dbReference>
<feature type="domain" description="Alanine racemase C-terminal" evidence="8">
    <location>
        <begin position="232"/>
        <end position="356"/>
    </location>
</feature>
<evidence type="ECO:0000256" key="4">
    <source>
        <dbReference type="ARBA" id="ARBA00023235"/>
    </source>
</evidence>
<dbReference type="Proteomes" id="UP000242869">
    <property type="component" value="Unassembled WGS sequence"/>
</dbReference>
<comment type="function">
    <text evidence="5">Catalyzes the interconversion of L-alanine and D-alanine. May also act on other amino acids.</text>
</comment>
<dbReference type="InterPro" id="IPR020622">
    <property type="entry name" value="Ala_racemase_pyridoxalP-BS"/>
</dbReference>
<dbReference type="GO" id="GO:0005829">
    <property type="term" value="C:cytosol"/>
    <property type="evidence" value="ECO:0007669"/>
    <property type="project" value="TreeGrafter"/>
</dbReference>
<dbReference type="SUPFAM" id="SSF51419">
    <property type="entry name" value="PLP-binding barrel"/>
    <property type="match status" value="1"/>
</dbReference>
<evidence type="ECO:0000256" key="7">
    <source>
        <dbReference type="PIRSR" id="PIRSR600821-52"/>
    </source>
</evidence>
<organism evidence="9 10">
    <name type="scientific">Formivibrio citricus</name>
    <dbReference type="NCBI Taxonomy" id="83765"/>
    <lineage>
        <taxon>Bacteria</taxon>
        <taxon>Pseudomonadati</taxon>
        <taxon>Pseudomonadota</taxon>
        <taxon>Betaproteobacteria</taxon>
        <taxon>Neisseriales</taxon>
        <taxon>Chitinibacteraceae</taxon>
        <taxon>Formivibrio</taxon>
    </lineage>
</organism>
<accession>A0A1I5BXB1</accession>
<dbReference type="PROSITE" id="PS00395">
    <property type="entry name" value="ALANINE_RACEMASE"/>
    <property type="match status" value="1"/>
</dbReference>
<feature type="active site" description="Proton acceptor; specific for L-alanine" evidence="5">
    <location>
        <position position="253"/>
    </location>
</feature>
<keyword evidence="3 5" id="KW-0663">Pyridoxal phosphate</keyword>
<dbReference type="EC" id="5.1.1.1" evidence="5"/>
<dbReference type="AlphaFoldDB" id="A0A1I5BXB1"/>
<dbReference type="PANTHER" id="PTHR30511:SF0">
    <property type="entry name" value="ALANINE RACEMASE, CATABOLIC-RELATED"/>
    <property type="match status" value="1"/>
</dbReference>
<dbReference type="Pfam" id="PF00842">
    <property type="entry name" value="Ala_racemase_C"/>
    <property type="match status" value="1"/>
</dbReference>
<name>A0A1I5BXB1_9NEIS</name>
<dbReference type="InterPro" id="IPR029066">
    <property type="entry name" value="PLP-binding_barrel"/>
</dbReference>
<dbReference type="Pfam" id="PF01168">
    <property type="entry name" value="Ala_racemase_N"/>
    <property type="match status" value="1"/>
</dbReference>
<dbReference type="UniPathway" id="UPA00042">
    <property type="reaction ID" value="UER00497"/>
</dbReference>
<evidence type="ECO:0000256" key="1">
    <source>
        <dbReference type="ARBA" id="ARBA00000316"/>
    </source>
</evidence>
<dbReference type="InterPro" id="IPR000821">
    <property type="entry name" value="Ala_racemase"/>
</dbReference>